<name>A0A4U2Z7A5_9BACT</name>
<dbReference type="InterPro" id="IPR036782">
    <property type="entry name" value="NE0471-like_N"/>
</dbReference>
<dbReference type="InterPro" id="IPR018841">
    <property type="entry name" value="DUF2442"/>
</dbReference>
<keyword evidence="2" id="KW-1185">Reference proteome</keyword>
<proteinExistence type="predicted"/>
<dbReference type="Proteomes" id="UP000309561">
    <property type="component" value="Unassembled WGS sequence"/>
</dbReference>
<dbReference type="AlphaFoldDB" id="A0A4U2Z7A5"/>
<reference evidence="1 2" key="1">
    <citation type="submission" date="2019-04" db="EMBL/GenBank/DDBJ databases">
        <title>Sulfurimonas crateris sp. nov. a facultative anaerobic sulfur-oxidizing chemolithautotrophic bacterium isolated from a terrestrial mud vulcano.</title>
        <authorList>
            <person name="Ratnikova N.M."/>
            <person name="Slobodkin A.I."/>
            <person name="Merkel A.Y."/>
            <person name="Novikov A."/>
            <person name="Bonch-Osmolovskaya E.A."/>
            <person name="Slobodkina G.B."/>
        </authorList>
    </citation>
    <scope>NUCLEOTIDE SEQUENCE [LARGE SCALE GENOMIC DNA]</scope>
    <source>
        <strain evidence="1 2">SN118</strain>
    </source>
</reference>
<comment type="caution">
    <text evidence="1">The sequence shown here is derived from an EMBL/GenBank/DDBJ whole genome shotgun (WGS) entry which is preliminary data.</text>
</comment>
<dbReference type="EMBL" id="SZPX01000002">
    <property type="protein sequence ID" value="TKI70276.1"/>
    <property type="molecule type" value="Genomic_DNA"/>
</dbReference>
<sequence length="78" mass="9131">MTPNIVDVKAQDDYKILLSFENGEKKIFDMKPYIDKGFFKQLQDKTYFKTVKPHFDSIQWANGQDLSPDTLYLDSHLA</sequence>
<dbReference type="Gene3D" id="3.30.2020.10">
    <property type="entry name" value="NE0471-like N-terminal domain"/>
    <property type="match status" value="1"/>
</dbReference>
<gene>
    <name evidence="1" type="ORF">FCU45_03015</name>
</gene>
<dbReference type="OrthoDB" id="9803723at2"/>
<organism evidence="1 2">
    <name type="scientific">Sulfurimonas crateris</name>
    <dbReference type="NCBI Taxonomy" id="2574727"/>
    <lineage>
        <taxon>Bacteria</taxon>
        <taxon>Pseudomonadati</taxon>
        <taxon>Campylobacterota</taxon>
        <taxon>Epsilonproteobacteria</taxon>
        <taxon>Campylobacterales</taxon>
        <taxon>Sulfurimonadaceae</taxon>
        <taxon>Sulfurimonas</taxon>
    </lineage>
</organism>
<protein>
    <submittedName>
        <fullName evidence="1">DUF2442 domain-containing protein</fullName>
    </submittedName>
</protein>
<dbReference type="RefSeq" id="WP_137012161.1">
    <property type="nucleotide sequence ID" value="NZ_SZPX01000002.1"/>
</dbReference>
<evidence type="ECO:0000313" key="2">
    <source>
        <dbReference type="Proteomes" id="UP000309561"/>
    </source>
</evidence>
<evidence type="ECO:0000313" key="1">
    <source>
        <dbReference type="EMBL" id="TKI70276.1"/>
    </source>
</evidence>
<accession>A0A4U2Z7A5</accession>
<dbReference type="SUPFAM" id="SSF143880">
    <property type="entry name" value="NE0471 N-terminal domain-like"/>
    <property type="match status" value="1"/>
</dbReference>
<dbReference type="Pfam" id="PF10387">
    <property type="entry name" value="DUF2442"/>
    <property type="match status" value="1"/>
</dbReference>